<name>A0A518GZL6_9BACT</name>
<organism evidence="2 3">
    <name type="scientific">Tautonia plasticadhaerens</name>
    <dbReference type="NCBI Taxonomy" id="2527974"/>
    <lineage>
        <taxon>Bacteria</taxon>
        <taxon>Pseudomonadati</taxon>
        <taxon>Planctomycetota</taxon>
        <taxon>Planctomycetia</taxon>
        <taxon>Isosphaerales</taxon>
        <taxon>Isosphaeraceae</taxon>
        <taxon>Tautonia</taxon>
    </lineage>
</organism>
<gene>
    <name evidence="2" type="ORF">ElP_19170</name>
</gene>
<keyword evidence="3" id="KW-1185">Reference proteome</keyword>
<keyword evidence="1" id="KW-0472">Membrane</keyword>
<reference evidence="2 3" key="1">
    <citation type="submission" date="2019-02" db="EMBL/GenBank/DDBJ databases">
        <title>Deep-cultivation of Planctomycetes and their phenomic and genomic characterization uncovers novel biology.</title>
        <authorList>
            <person name="Wiegand S."/>
            <person name="Jogler M."/>
            <person name="Boedeker C."/>
            <person name="Pinto D."/>
            <person name="Vollmers J."/>
            <person name="Rivas-Marin E."/>
            <person name="Kohn T."/>
            <person name="Peeters S.H."/>
            <person name="Heuer A."/>
            <person name="Rast P."/>
            <person name="Oberbeckmann S."/>
            <person name="Bunk B."/>
            <person name="Jeske O."/>
            <person name="Meyerdierks A."/>
            <person name="Storesund J.E."/>
            <person name="Kallscheuer N."/>
            <person name="Luecker S."/>
            <person name="Lage O.M."/>
            <person name="Pohl T."/>
            <person name="Merkel B.J."/>
            <person name="Hornburger P."/>
            <person name="Mueller R.-W."/>
            <person name="Bruemmer F."/>
            <person name="Labrenz M."/>
            <person name="Spormann A.M."/>
            <person name="Op den Camp H."/>
            <person name="Overmann J."/>
            <person name="Amann R."/>
            <person name="Jetten M.S.M."/>
            <person name="Mascher T."/>
            <person name="Medema M.H."/>
            <person name="Devos D.P."/>
            <person name="Kaster A.-K."/>
            <person name="Ovreas L."/>
            <person name="Rohde M."/>
            <person name="Galperin M.Y."/>
            <person name="Jogler C."/>
        </authorList>
    </citation>
    <scope>NUCLEOTIDE SEQUENCE [LARGE SCALE GENOMIC DNA]</scope>
    <source>
        <strain evidence="2 3">ElP</strain>
    </source>
</reference>
<dbReference type="AlphaFoldDB" id="A0A518GZL6"/>
<dbReference type="RefSeq" id="WP_145268632.1">
    <property type="nucleotide sequence ID" value="NZ_CP036426.1"/>
</dbReference>
<keyword evidence="1" id="KW-1133">Transmembrane helix</keyword>
<evidence type="ECO:0000256" key="1">
    <source>
        <dbReference type="SAM" id="Phobius"/>
    </source>
</evidence>
<accession>A0A518GZL6</accession>
<dbReference type="KEGG" id="tpla:ElP_19170"/>
<keyword evidence="1" id="KW-0812">Transmembrane</keyword>
<evidence type="ECO:0000313" key="2">
    <source>
        <dbReference type="EMBL" id="QDV34036.1"/>
    </source>
</evidence>
<proteinExistence type="predicted"/>
<sequence>MIPLLAHLDDPVSRISAGTSATASTLLAVASAEPIQMLAGAVVAVLAPLLISAVNRWIDKRFQEVSLKASLAASEALVAQLKTELARREAAGDVPPTP</sequence>
<dbReference type="Proteomes" id="UP000317835">
    <property type="component" value="Chromosome"/>
</dbReference>
<evidence type="ECO:0000313" key="3">
    <source>
        <dbReference type="Proteomes" id="UP000317835"/>
    </source>
</evidence>
<feature type="transmembrane region" description="Helical" evidence="1">
    <location>
        <begin position="35"/>
        <end position="58"/>
    </location>
</feature>
<protein>
    <submittedName>
        <fullName evidence="2">Uncharacterized protein</fullName>
    </submittedName>
</protein>
<dbReference type="EMBL" id="CP036426">
    <property type="protein sequence ID" value="QDV34036.1"/>
    <property type="molecule type" value="Genomic_DNA"/>
</dbReference>